<evidence type="ECO:0000256" key="1">
    <source>
        <dbReference type="SAM" id="Phobius"/>
    </source>
</evidence>
<protein>
    <submittedName>
        <fullName evidence="2">Peptidase M50</fullName>
    </submittedName>
</protein>
<keyword evidence="1" id="KW-0472">Membrane</keyword>
<feature type="transmembrane region" description="Helical" evidence="1">
    <location>
        <begin position="264"/>
        <end position="283"/>
    </location>
</feature>
<dbReference type="RefSeq" id="WP_170015494.1">
    <property type="nucleotide sequence ID" value="NZ_CP012545.1"/>
</dbReference>
<gene>
    <name evidence="2" type="ORF">CCAL9337_02210</name>
</gene>
<proteinExistence type="predicted"/>
<accession>A0AAW3ZUY9</accession>
<sequence>MLLNTFAPPFKLVGGYFIVGILFLIVSIFAFLMANFDTPTAFTTAGFVHIYLVGFVMSIIIGSLYQLTSVILEKPFFTINGAILNLTIYVIATLCFGFGLVFDENSITYVGAFLLFASLMFFCVTYFLSFIKNQKRNFAATALLCSSVFLLMGICFGTCLFLSMFGFLNFDFELLLRYHVYFVLGFIFFIIVGVASVLLPMFALVHDLKFILSKTSLIFYVMSGVLLCFDMKFALLSFVVAALCFILEALLILKKRVRKAFDYWNINVFISLVAFVFFCAFINSTRIDIAVFFLFFGFLYAFIVAHLYKIAPFLIWYHYIAPFVGKTKVPLLDDMVVKKPAYIAIFFNVAALVAYVFDIKYIALVCLLISTTLVAFNVVHIFKFIKFGVKHER</sequence>
<name>A0AAW3ZUY9_9BACT</name>
<keyword evidence="1" id="KW-1133">Transmembrane helix</keyword>
<dbReference type="EMBL" id="LIWG01000002">
    <property type="protein sequence ID" value="MBE3607543.1"/>
    <property type="molecule type" value="Genomic_DNA"/>
</dbReference>
<feature type="transmembrane region" description="Helical" evidence="1">
    <location>
        <begin position="340"/>
        <end position="356"/>
    </location>
</feature>
<keyword evidence="1" id="KW-0812">Transmembrane</keyword>
<reference evidence="2 3" key="1">
    <citation type="submission" date="2015-08" db="EMBL/GenBank/DDBJ databases">
        <title>Comparative genomics of the Campylobacter concisus group.</title>
        <authorList>
            <person name="Yee E."/>
            <person name="Chapman M.H."/>
            <person name="Huynh S."/>
            <person name="Bono J.L."/>
            <person name="On S.L."/>
            <person name="St Leger J."/>
            <person name="Foster G."/>
            <person name="Parker C.T."/>
            <person name="Miller W.G."/>
        </authorList>
    </citation>
    <scope>NUCLEOTIDE SEQUENCE [LARGE SCALE GENOMIC DNA]</scope>
    <source>
        <strain evidence="2 3">RM9337</strain>
    </source>
</reference>
<feature type="transmembrane region" description="Helical" evidence="1">
    <location>
        <begin position="12"/>
        <end position="34"/>
    </location>
</feature>
<feature type="transmembrane region" description="Helical" evidence="1">
    <location>
        <begin position="46"/>
        <end position="65"/>
    </location>
</feature>
<dbReference type="AlphaFoldDB" id="A0AAW3ZUY9"/>
<evidence type="ECO:0000313" key="3">
    <source>
        <dbReference type="Proteomes" id="UP000650616"/>
    </source>
</evidence>
<feature type="transmembrane region" description="Helical" evidence="1">
    <location>
        <begin position="289"/>
        <end position="319"/>
    </location>
</feature>
<dbReference type="Proteomes" id="UP000650616">
    <property type="component" value="Unassembled WGS sequence"/>
</dbReference>
<evidence type="ECO:0000313" key="2">
    <source>
        <dbReference type="EMBL" id="MBE3607543.1"/>
    </source>
</evidence>
<feature type="transmembrane region" description="Helical" evidence="1">
    <location>
        <begin position="233"/>
        <end position="252"/>
    </location>
</feature>
<comment type="caution">
    <text evidence="2">The sequence shown here is derived from an EMBL/GenBank/DDBJ whole genome shotgun (WGS) entry which is preliminary data.</text>
</comment>
<feature type="transmembrane region" description="Helical" evidence="1">
    <location>
        <begin position="107"/>
        <end position="128"/>
    </location>
</feature>
<keyword evidence="3" id="KW-1185">Reference proteome</keyword>
<feature type="transmembrane region" description="Helical" evidence="1">
    <location>
        <begin position="180"/>
        <end position="203"/>
    </location>
</feature>
<feature type="transmembrane region" description="Helical" evidence="1">
    <location>
        <begin position="77"/>
        <end position="101"/>
    </location>
</feature>
<organism evidence="2 3">
    <name type="scientific">Campylobacter californiensis</name>
    <dbReference type="NCBI Taxonomy" id="1032243"/>
    <lineage>
        <taxon>Bacteria</taxon>
        <taxon>Pseudomonadati</taxon>
        <taxon>Campylobacterota</taxon>
        <taxon>Epsilonproteobacteria</taxon>
        <taxon>Campylobacterales</taxon>
        <taxon>Campylobacteraceae</taxon>
        <taxon>Campylobacter</taxon>
    </lineage>
</organism>
<feature type="transmembrane region" description="Helical" evidence="1">
    <location>
        <begin position="362"/>
        <end position="385"/>
    </location>
</feature>
<feature type="transmembrane region" description="Helical" evidence="1">
    <location>
        <begin position="140"/>
        <end position="168"/>
    </location>
</feature>